<evidence type="ECO:0000313" key="2">
    <source>
        <dbReference type="Proteomes" id="UP000789525"/>
    </source>
</evidence>
<keyword evidence="2" id="KW-1185">Reference proteome</keyword>
<feature type="non-terminal residue" evidence="1">
    <location>
        <position position="221"/>
    </location>
</feature>
<evidence type="ECO:0000313" key="1">
    <source>
        <dbReference type="EMBL" id="CAG8771335.1"/>
    </source>
</evidence>
<protein>
    <submittedName>
        <fullName evidence="1">4153_t:CDS:1</fullName>
    </submittedName>
</protein>
<sequence>ALREYAYDAEIAGISYNIYDKVDGISVSVRGYNDKIPILLEKILLYMKNFTGDPNRFTVIKERLERNYRNSLLGAPYIRASYHHSCVFLNKMWTDREKLGVLEDITLNDVQLFYTELLAHLQIEALIHGNMLKDEALRLAQMVEDILRPKPLSPSLITGLRAIILPEGKNFIYQQDVYDQNNINSAIEYYIQGGDVMDVNLKAKFNLIAQISREPCFDQRE</sequence>
<feature type="non-terminal residue" evidence="1">
    <location>
        <position position="1"/>
    </location>
</feature>
<name>A0ACA9R035_9GLOM</name>
<organism evidence="1 2">
    <name type="scientific">Acaulospora colombiana</name>
    <dbReference type="NCBI Taxonomy" id="27376"/>
    <lineage>
        <taxon>Eukaryota</taxon>
        <taxon>Fungi</taxon>
        <taxon>Fungi incertae sedis</taxon>
        <taxon>Mucoromycota</taxon>
        <taxon>Glomeromycotina</taxon>
        <taxon>Glomeromycetes</taxon>
        <taxon>Diversisporales</taxon>
        <taxon>Acaulosporaceae</taxon>
        <taxon>Acaulospora</taxon>
    </lineage>
</organism>
<proteinExistence type="predicted"/>
<reference evidence="1" key="1">
    <citation type="submission" date="2021-06" db="EMBL/GenBank/DDBJ databases">
        <authorList>
            <person name="Kallberg Y."/>
            <person name="Tangrot J."/>
            <person name="Rosling A."/>
        </authorList>
    </citation>
    <scope>NUCLEOTIDE SEQUENCE</scope>
    <source>
        <strain evidence="1">CL356</strain>
    </source>
</reference>
<gene>
    <name evidence="1" type="ORF">ACOLOM_LOCUS13813</name>
</gene>
<comment type="caution">
    <text evidence="1">The sequence shown here is derived from an EMBL/GenBank/DDBJ whole genome shotgun (WGS) entry which is preliminary data.</text>
</comment>
<dbReference type="Proteomes" id="UP000789525">
    <property type="component" value="Unassembled WGS sequence"/>
</dbReference>
<dbReference type="EMBL" id="CAJVPT010065074">
    <property type="protein sequence ID" value="CAG8771335.1"/>
    <property type="molecule type" value="Genomic_DNA"/>
</dbReference>
<accession>A0ACA9R035</accession>